<evidence type="ECO:0000256" key="1">
    <source>
        <dbReference type="ARBA" id="ARBA00023015"/>
    </source>
</evidence>
<keyword evidence="1" id="KW-0805">Transcription regulation</keyword>
<proteinExistence type="predicted"/>
<name>A0A1G9I5C8_9BACT</name>
<evidence type="ECO:0000256" key="2">
    <source>
        <dbReference type="ARBA" id="ARBA00023125"/>
    </source>
</evidence>
<evidence type="ECO:0000313" key="6">
    <source>
        <dbReference type="Proteomes" id="UP000198901"/>
    </source>
</evidence>
<dbReference type="OrthoDB" id="4480133at2"/>
<evidence type="ECO:0000256" key="3">
    <source>
        <dbReference type="ARBA" id="ARBA00023163"/>
    </source>
</evidence>
<keyword evidence="2 5" id="KW-0238">DNA-binding</keyword>
<dbReference type="InterPro" id="IPR050204">
    <property type="entry name" value="AraC_XylS_family_regulators"/>
</dbReference>
<dbReference type="InterPro" id="IPR009057">
    <property type="entry name" value="Homeodomain-like_sf"/>
</dbReference>
<sequence>MEAVKELIFDRLVYSCAFEKVRGMEEFIPEHFLGFQLAGETHAFYAGTSTIIPENSIVLVRKNQLIRTTKYPSKSGSYKFVSITLDKEVLQKYALENRIRAAARYEGSQKLIFEPDDFLRSYFLSLAPYINKTKEATPRLAELKIREAVELLLQCNPDFHTILFDFSDPFKVDLAEFMNEHYMFNIPVESLAKLTGRSLSAFKRDFTRVFNAPPKQWLLNRRLDEAHYLIKYKRQKPVDFYLDLGFENLSHFYYAFKHRFGQTSSEVRAYGPATDQRHP</sequence>
<dbReference type="InterPro" id="IPR018060">
    <property type="entry name" value="HTH_AraC"/>
</dbReference>
<dbReference type="InterPro" id="IPR054015">
    <property type="entry name" value="ExsA-like_N"/>
</dbReference>
<dbReference type="GO" id="GO:0003700">
    <property type="term" value="F:DNA-binding transcription factor activity"/>
    <property type="evidence" value="ECO:0007669"/>
    <property type="project" value="InterPro"/>
</dbReference>
<evidence type="ECO:0000259" key="4">
    <source>
        <dbReference type="PROSITE" id="PS01124"/>
    </source>
</evidence>
<dbReference type="SMART" id="SM00342">
    <property type="entry name" value="HTH_ARAC"/>
    <property type="match status" value="1"/>
</dbReference>
<dbReference type="Proteomes" id="UP000198901">
    <property type="component" value="Unassembled WGS sequence"/>
</dbReference>
<dbReference type="Gene3D" id="1.10.10.60">
    <property type="entry name" value="Homeodomain-like"/>
    <property type="match status" value="1"/>
</dbReference>
<dbReference type="PANTHER" id="PTHR46796">
    <property type="entry name" value="HTH-TYPE TRANSCRIPTIONAL ACTIVATOR RHAS-RELATED"/>
    <property type="match status" value="1"/>
</dbReference>
<accession>A0A1G9I5C8</accession>
<dbReference type="Pfam" id="PF22200">
    <property type="entry name" value="ExsA_N"/>
    <property type="match status" value="1"/>
</dbReference>
<dbReference type="SUPFAM" id="SSF46689">
    <property type="entry name" value="Homeodomain-like"/>
    <property type="match status" value="1"/>
</dbReference>
<protein>
    <submittedName>
        <fullName evidence="5">AraC-type DNA-binding protein</fullName>
    </submittedName>
</protein>
<dbReference type="Pfam" id="PF12833">
    <property type="entry name" value="HTH_18"/>
    <property type="match status" value="1"/>
</dbReference>
<reference evidence="5 6" key="1">
    <citation type="submission" date="2016-10" db="EMBL/GenBank/DDBJ databases">
        <authorList>
            <person name="de Groot N.N."/>
        </authorList>
    </citation>
    <scope>NUCLEOTIDE SEQUENCE [LARGE SCALE GENOMIC DNA]</scope>
    <source>
        <strain evidence="5 6">DSM 21668</strain>
    </source>
</reference>
<dbReference type="AlphaFoldDB" id="A0A1G9I5C8"/>
<evidence type="ECO:0000313" key="5">
    <source>
        <dbReference type="EMBL" id="SDL20460.1"/>
    </source>
</evidence>
<feature type="domain" description="HTH araC/xylS-type" evidence="4">
    <location>
        <begin position="172"/>
        <end position="270"/>
    </location>
</feature>
<dbReference type="PROSITE" id="PS01124">
    <property type="entry name" value="HTH_ARAC_FAMILY_2"/>
    <property type="match status" value="1"/>
</dbReference>
<gene>
    <name evidence="5" type="ORF">SAMN04488090_0345</name>
</gene>
<keyword evidence="6" id="KW-1185">Reference proteome</keyword>
<organism evidence="5 6">
    <name type="scientific">Siphonobacter aquaeclarae</name>
    <dbReference type="NCBI Taxonomy" id="563176"/>
    <lineage>
        <taxon>Bacteria</taxon>
        <taxon>Pseudomonadati</taxon>
        <taxon>Bacteroidota</taxon>
        <taxon>Cytophagia</taxon>
        <taxon>Cytophagales</taxon>
        <taxon>Cytophagaceae</taxon>
        <taxon>Siphonobacter</taxon>
    </lineage>
</organism>
<keyword evidence="3" id="KW-0804">Transcription</keyword>
<dbReference type="STRING" id="563176.SAMN04488090_0345"/>
<dbReference type="EMBL" id="FNGS01000001">
    <property type="protein sequence ID" value="SDL20460.1"/>
    <property type="molecule type" value="Genomic_DNA"/>
</dbReference>
<dbReference type="GO" id="GO:0043565">
    <property type="term" value="F:sequence-specific DNA binding"/>
    <property type="evidence" value="ECO:0007669"/>
    <property type="project" value="InterPro"/>
</dbReference>
<dbReference type="PANTHER" id="PTHR46796:SF6">
    <property type="entry name" value="ARAC SUBFAMILY"/>
    <property type="match status" value="1"/>
</dbReference>